<evidence type="ECO:0000313" key="1">
    <source>
        <dbReference type="EMBL" id="KIO54351.1"/>
    </source>
</evidence>
<dbReference type="InterPro" id="IPR043733">
    <property type="entry name" value="DUF5677"/>
</dbReference>
<comment type="caution">
    <text evidence="1">The sequence shown here is derived from an EMBL/GenBank/DDBJ whole genome shotgun (WGS) entry which is preliminary data.</text>
</comment>
<dbReference type="EMBL" id="JPRK01000003">
    <property type="protein sequence ID" value="KIO54351.1"/>
    <property type="molecule type" value="Genomic_DNA"/>
</dbReference>
<organism evidence="1 3">
    <name type="scientific">Flavobacterium hibernum</name>
    <dbReference type="NCBI Taxonomy" id="37752"/>
    <lineage>
        <taxon>Bacteria</taxon>
        <taxon>Pseudomonadati</taxon>
        <taxon>Bacteroidota</taxon>
        <taxon>Flavobacteriia</taxon>
        <taxon>Flavobacteriales</taxon>
        <taxon>Flavobacteriaceae</taxon>
        <taxon>Flavobacterium</taxon>
    </lineage>
</organism>
<dbReference type="Pfam" id="PF18928">
    <property type="entry name" value="DUF5677"/>
    <property type="match status" value="1"/>
</dbReference>
<evidence type="ECO:0000313" key="3">
    <source>
        <dbReference type="Proteomes" id="UP000032061"/>
    </source>
</evidence>
<keyword evidence="4" id="KW-1185">Reference proteome</keyword>
<sequence length="267" mass="31547">MPTKEFRKTFKDTLDSLHMSICELTLKKNDEFYKLLRSYYSFINSRTQTLFLLVQNDCLWDADIILRPIAECTVKFAYVSSFDETTRIEKVREFWVDLAEINRLKQSNQAKQIIELTNIDSAFLTDIVLNENDQILLAEKWTKQMRQRKEQPWSYNEMIKTISVNYDFREILGLARNFTQSSHLIHADETALGVILDRENNRTEAQKEALMNLHEVRLLSDCIALYFWLVKVSSRLSDIDVNPELIKKINNFENSKLEFKSLEKLIE</sequence>
<reference evidence="1 3" key="1">
    <citation type="submission" date="2015-01" db="EMBL/GenBank/DDBJ databases">
        <title>Genome of Flavobacterium hibernum DSM 12611.</title>
        <authorList>
            <person name="Stropko S.J."/>
            <person name="Pipes S.E."/>
            <person name="Newman J.D."/>
        </authorList>
    </citation>
    <scope>NUCLEOTIDE SEQUENCE [LARGE SCALE GENOMIC DNA]</scope>
    <source>
        <strain evidence="1 3">DSM 12611</strain>
    </source>
</reference>
<dbReference type="RefSeq" id="WP_041516020.1">
    <property type="nucleotide sequence ID" value="NZ_JPRK01000003.1"/>
</dbReference>
<gene>
    <name evidence="2" type="ORF">B0A73_10465</name>
    <name evidence="1" type="ORF">IW18_02530</name>
</gene>
<dbReference type="OrthoDB" id="8478673at2"/>
<name>A0A0D0F3Y8_9FLAO</name>
<evidence type="ECO:0000313" key="4">
    <source>
        <dbReference type="Proteomes" id="UP000198302"/>
    </source>
</evidence>
<proteinExistence type="predicted"/>
<dbReference type="Proteomes" id="UP000032061">
    <property type="component" value="Unassembled WGS sequence"/>
</dbReference>
<dbReference type="AlphaFoldDB" id="A0A0D0F3Y8"/>
<dbReference type="EMBL" id="MUGX01000011">
    <property type="protein sequence ID" value="OXA88184.1"/>
    <property type="molecule type" value="Genomic_DNA"/>
</dbReference>
<accession>A0A0D0F3Y8</accession>
<evidence type="ECO:0000313" key="2">
    <source>
        <dbReference type="EMBL" id="OXA88184.1"/>
    </source>
</evidence>
<protein>
    <submittedName>
        <fullName evidence="1">Uncharacterized protein</fullName>
    </submittedName>
</protein>
<reference evidence="2 4" key="2">
    <citation type="submission" date="2016-11" db="EMBL/GenBank/DDBJ databases">
        <title>Whole genomes of Flavobacteriaceae.</title>
        <authorList>
            <person name="Stine C."/>
            <person name="Li C."/>
            <person name="Tadesse D."/>
        </authorList>
    </citation>
    <scope>NUCLEOTIDE SEQUENCE [LARGE SCALE GENOMIC DNA]</scope>
    <source>
        <strain evidence="2 4">ATCC 51468</strain>
    </source>
</reference>
<dbReference type="Proteomes" id="UP000198302">
    <property type="component" value="Unassembled WGS sequence"/>
</dbReference>